<dbReference type="GO" id="GO:0051301">
    <property type="term" value="P:cell division"/>
    <property type="evidence" value="ECO:0007669"/>
    <property type="project" value="UniProtKB-KW"/>
</dbReference>
<comment type="caution">
    <text evidence="23">The sequence shown here is derived from an EMBL/GenBank/DDBJ whole genome shotgun (WGS) entry which is preliminary data.</text>
</comment>
<dbReference type="InterPro" id="IPR050113">
    <property type="entry name" value="Ub_conjugating_enzyme"/>
</dbReference>
<keyword evidence="6" id="KW-0498">Mitosis</keyword>
<accession>A0AAD9K832</accession>
<evidence type="ECO:0000256" key="19">
    <source>
        <dbReference type="PROSITE-ProRule" id="PRU10133"/>
    </source>
</evidence>
<dbReference type="Gene3D" id="3.10.110.10">
    <property type="entry name" value="Ubiquitin Conjugating Enzyme"/>
    <property type="match status" value="1"/>
</dbReference>
<dbReference type="EMBL" id="JAODUP010000035">
    <property type="protein sequence ID" value="KAK2166803.1"/>
    <property type="molecule type" value="Genomic_DNA"/>
</dbReference>
<evidence type="ECO:0000313" key="23">
    <source>
        <dbReference type="EMBL" id="KAK2166803.1"/>
    </source>
</evidence>
<evidence type="ECO:0000256" key="3">
    <source>
        <dbReference type="ARBA" id="ARBA00022618"/>
    </source>
</evidence>
<dbReference type="PANTHER" id="PTHR24067">
    <property type="entry name" value="UBIQUITIN-CONJUGATING ENZYME E2"/>
    <property type="match status" value="1"/>
</dbReference>
<dbReference type="GO" id="GO:0005524">
    <property type="term" value="F:ATP binding"/>
    <property type="evidence" value="ECO:0007669"/>
    <property type="project" value="UniProtKB-UniRule"/>
</dbReference>
<evidence type="ECO:0000256" key="7">
    <source>
        <dbReference type="ARBA" id="ARBA00022786"/>
    </source>
</evidence>
<comment type="catalytic activity">
    <reaction evidence="11">
        <text>S-ubiquitinyl-[E1 ubiquitin-activating enzyme]-L-cysteine + [acceptor protein]-L-lysine = [E1 ubiquitin-activating enzyme]-L-cysteine + N(6)-monoubiquitinyl-[acceptor protein]-L-lysine.</text>
        <dbReference type="EC" id="2.3.2.24"/>
    </reaction>
</comment>
<dbReference type="SMART" id="SM00212">
    <property type="entry name" value="UBCc"/>
    <property type="match status" value="1"/>
</dbReference>
<evidence type="ECO:0000256" key="11">
    <source>
        <dbReference type="ARBA" id="ARBA00035845"/>
    </source>
</evidence>
<gene>
    <name evidence="23" type="ORF">LSH36_35g07015</name>
</gene>
<evidence type="ECO:0000256" key="15">
    <source>
        <dbReference type="ARBA" id="ARBA00042312"/>
    </source>
</evidence>
<evidence type="ECO:0000259" key="22">
    <source>
        <dbReference type="PROSITE" id="PS50127"/>
    </source>
</evidence>
<keyword evidence="9" id="KW-0832">Ubl conjugation</keyword>
<keyword evidence="24" id="KW-1185">Reference proteome</keyword>
<keyword evidence="10" id="KW-0131">Cell cycle</keyword>
<feature type="domain" description="UBC core" evidence="22">
    <location>
        <begin position="31"/>
        <end position="176"/>
    </location>
</feature>
<dbReference type="InterPro" id="IPR023313">
    <property type="entry name" value="UBQ-conjugating_AS"/>
</dbReference>
<dbReference type="GO" id="GO:0061631">
    <property type="term" value="F:ubiquitin conjugating enzyme activity"/>
    <property type="evidence" value="ECO:0007669"/>
    <property type="project" value="UniProtKB-EC"/>
</dbReference>
<feature type="active site" description="Glycyl thioester intermediate" evidence="19">
    <location>
        <position position="115"/>
    </location>
</feature>
<evidence type="ECO:0000256" key="18">
    <source>
        <dbReference type="ARBA" id="ARBA00058373"/>
    </source>
</evidence>
<evidence type="ECO:0000256" key="9">
    <source>
        <dbReference type="ARBA" id="ARBA00022843"/>
    </source>
</evidence>
<dbReference type="Proteomes" id="UP001208570">
    <property type="component" value="Unassembled WGS sequence"/>
</dbReference>
<protein>
    <recommendedName>
        <fullName evidence="13">Ubiquitin-conjugating enzyme E2 C</fullName>
        <ecNumber evidence="2">2.3.2.23</ecNumber>
        <ecNumber evidence="12">2.3.2.24</ecNumber>
    </recommendedName>
    <alternativeName>
        <fullName evidence="17">(E3-independent) E2 ubiquitin-conjugating enzyme C</fullName>
    </alternativeName>
    <alternativeName>
        <fullName evidence="14">E2 ubiquitin-conjugating enzyme C</fullName>
    </alternativeName>
    <alternativeName>
        <fullName evidence="16">Ubiquitin carrier protein C</fullName>
    </alternativeName>
    <alternativeName>
        <fullName evidence="15">Ubiquitin-protein ligase C</fullName>
    </alternativeName>
</protein>
<dbReference type="FunFam" id="3.10.110.10:FF:000039">
    <property type="entry name" value="Ubiquitin-conjugating enzyme E2 C"/>
    <property type="match status" value="1"/>
</dbReference>
<reference evidence="23" key="1">
    <citation type="journal article" date="2023" name="Mol. Biol. Evol.">
        <title>Third-Generation Sequencing Reveals the Adaptive Role of the Epigenome in Three Deep-Sea Polychaetes.</title>
        <authorList>
            <person name="Perez M."/>
            <person name="Aroh O."/>
            <person name="Sun Y."/>
            <person name="Lan Y."/>
            <person name="Juniper S.K."/>
            <person name="Young C.R."/>
            <person name="Angers B."/>
            <person name="Qian P.Y."/>
        </authorList>
    </citation>
    <scope>NUCLEOTIDE SEQUENCE</scope>
    <source>
        <strain evidence="23">P08H-3</strain>
    </source>
</reference>
<proteinExistence type="inferred from homology"/>
<dbReference type="AlphaFoldDB" id="A0AAD9K832"/>
<dbReference type="PROSITE" id="PS00183">
    <property type="entry name" value="UBC_1"/>
    <property type="match status" value="1"/>
</dbReference>
<dbReference type="EC" id="2.3.2.24" evidence="12"/>
<keyword evidence="7 20" id="KW-0833">Ubl conjugation pathway</keyword>
<feature type="region of interest" description="Disordered" evidence="21">
    <location>
        <begin position="14"/>
        <end position="33"/>
    </location>
</feature>
<evidence type="ECO:0000256" key="12">
    <source>
        <dbReference type="ARBA" id="ARBA00039076"/>
    </source>
</evidence>
<sequence length="178" mass="19943">MMASQNMDPAVAEISSKGIPNLNNGTKETHSATKRLQKELSTLMMCGDKGISAFPEGDNLFRWKATIQGPSGTVYEGLLYKLVMEFPSSYPYTAPTVKFETPCYHPNVDQHGNICLDILKEKWSAMYDVKTLLLSLQSLLGDPNIESPLNIHAAELWDSQVLYKKIVREKYNKDVLGK</sequence>
<evidence type="ECO:0000256" key="10">
    <source>
        <dbReference type="ARBA" id="ARBA00023306"/>
    </source>
</evidence>
<comment type="function">
    <text evidence="18">Accepts ubiquitin from the E1 complex and catalyzes its covalent attachment to other proteins. In vitro catalyzes 'Lys-11'- and 'Lys-48'-linked polyubiquitination. Acts as an essential factor of the anaphase promoting complex/cyclosome (APC/C), a cell cycle-regulated ubiquitin ligase that controls progression through mitosis. Acts by initiating 'Lys-11'-linked polyubiquitin chains on APC/C substrates, leading to the degradation of APC/C substrates by the proteasome and promoting mitotic exit.</text>
</comment>
<dbReference type="SUPFAM" id="SSF54495">
    <property type="entry name" value="UBC-like"/>
    <property type="match status" value="1"/>
</dbReference>
<keyword evidence="5 20" id="KW-0547">Nucleotide-binding</keyword>
<comment type="catalytic activity">
    <reaction evidence="1">
        <text>S-ubiquitinyl-[E1 ubiquitin-activating enzyme]-L-cysteine + [E2 ubiquitin-conjugating enzyme]-L-cysteine = [E1 ubiquitin-activating enzyme]-L-cysteine + S-ubiquitinyl-[E2 ubiquitin-conjugating enzyme]-L-cysteine.</text>
        <dbReference type="EC" id="2.3.2.23"/>
    </reaction>
</comment>
<evidence type="ECO:0000256" key="2">
    <source>
        <dbReference type="ARBA" id="ARBA00012486"/>
    </source>
</evidence>
<evidence type="ECO:0000256" key="13">
    <source>
        <dbReference type="ARBA" id="ARBA00039887"/>
    </source>
</evidence>
<evidence type="ECO:0000256" key="14">
    <source>
        <dbReference type="ARBA" id="ARBA00041791"/>
    </source>
</evidence>
<dbReference type="InterPro" id="IPR000608">
    <property type="entry name" value="UBC"/>
</dbReference>
<evidence type="ECO:0000256" key="16">
    <source>
        <dbReference type="ARBA" id="ARBA00042389"/>
    </source>
</evidence>
<keyword evidence="3" id="KW-0132">Cell division</keyword>
<evidence type="ECO:0000256" key="21">
    <source>
        <dbReference type="SAM" id="MobiDB-lite"/>
    </source>
</evidence>
<evidence type="ECO:0000256" key="1">
    <source>
        <dbReference type="ARBA" id="ARBA00000485"/>
    </source>
</evidence>
<dbReference type="CDD" id="cd23791">
    <property type="entry name" value="UBCc_UBE2C"/>
    <property type="match status" value="1"/>
</dbReference>
<dbReference type="Pfam" id="PF00179">
    <property type="entry name" value="UQ_con"/>
    <property type="match status" value="1"/>
</dbReference>
<keyword evidence="8 20" id="KW-0067">ATP-binding</keyword>
<evidence type="ECO:0000256" key="20">
    <source>
        <dbReference type="RuleBase" id="RU362109"/>
    </source>
</evidence>
<name>A0AAD9K832_9ANNE</name>
<evidence type="ECO:0000256" key="17">
    <source>
        <dbReference type="ARBA" id="ARBA00042725"/>
    </source>
</evidence>
<evidence type="ECO:0000313" key="24">
    <source>
        <dbReference type="Proteomes" id="UP001208570"/>
    </source>
</evidence>
<dbReference type="EC" id="2.3.2.23" evidence="2"/>
<evidence type="ECO:0000256" key="8">
    <source>
        <dbReference type="ARBA" id="ARBA00022840"/>
    </source>
</evidence>
<evidence type="ECO:0000256" key="4">
    <source>
        <dbReference type="ARBA" id="ARBA00022679"/>
    </source>
</evidence>
<dbReference type="InterPro" id="IPR016135">
    <property type="entry name" value="UBQ-conjugating_enzyme/RWD"/>
</dbReference>
<comment type="similarity">
    <text evidence="20">Belongs to the ubiquitin-conjugating enzyme family.</text>
</comment>
<keyword evidence="4" id="KW-0808">Transferase</keyword>
<organism evidence="23 24">
    <name type="scientific">Paralvinella palmiformis</name>
    <dbReference type="NCBI Taxonomy" id="53620"/>
    <lineage>
        <taxon>Eukaryota</taxon>
        <taxon>Metazoa</taxon>
        <taxon>Spiralia</taxon>
        <taxon>Lophotrochozoa</taxon>
        <taxon>Annelida</taxon>
        <taxon>Polychaeta</taxon>
        <taxon>Sedentaria</taxon>
        <taxon>Canalipalpata</taxon>
        <taxon>Terebellida</taxon>
        <taxon>Terebelliformia</taxon>
        <taxon>Alvinellidae</taxon>
        <taxon>Paralvinella</taxon>
    </lineage>
</organism>
<evidence type="ECO:0000256" key="6">
    <source>
        <dbReference type="ARBA" id="ARBA00022776"/>
    </source>
</evidence>
<evidence type="ECO:0000256" key="5">
    <source>
        <dbReference type="ARBA" id="ARBA00022741"/>
    </source>
</evidence>
<dbReference type="PROSITE" id="PS50127">
    <property type="entry name" value="UBC_2"/>
    <property type="match status" value="1"/>
</dbReference>